<dbReference type="EMBL" id="VSIJ01000005">
    <property type="protein sequence ID" value="TXX67420.1"/>
    <property type="molecule type" value="Genomic_DNA"/>
</dbReference>
<comment type="caution">
    <text evidence="2">The sequence shown here is derived from an EMBL/GenBank/DDBJ whole genome shotgun (WGS) entry which is preliminary data.</text>
</comment>
<feature type="transmembrane region" description="Helical" evidence="1">
    <location>
        <begin position="49"/>
        <end position="71"/>
    </location>
</feature>
<sequence length="82" mass="8763">MADETQQQTSLKASIRYLTASLTLVLVFVISCTAFLAERITGSGEGDGIYTSLLIVGASGMYCIACFYLGIKKLFQVAQGKS</sequence>
<keyword evidence="1" id="KW-0472">Membrane</keyword>
<protein>
    <submittedName>
        <fullName evidence="2">Uncharacterized protein</fullName>
    </submittedName>
</protein>
<evidence type="ECO:0000313" key="3">
    <source>
        <dbReference type="Proteomes" id="UP000323819"/>
    </source>
</evidence>
<accession>A0ABD7STG6</accession>
<dbReference type="Proteomes" id="UP000323819">
    <property type="component" value="Unassembled WGS sequence"/>
</dbReference>
<organism evidence="2 3">
    <name type="scientific">Vibrio cholerae</name>
    <dbReference type="NCBI Taxonomy" id="666"/>
    <lineage>
        <taxon>Bacteria</taxon>
        <taxon>Pseudomonadati</taxon>
        <taxon>Pseudomonadota</taxon>
        <taxon>Gammaproteobacteria</taxon>
        <taxon>Vibrionales</taxon>
        <taxon>Vibrionaceae</taxon>
        <taxon>Vibrio</taxon>
    </lineage>
</organism>
<evidence type="ECO:0000313" key="2">
    <source>
        <dbReference type="EMBL" id="TXX67420.1"/>
    </source>
</evidence>
<keyword evidence="1" id="KW-1133">Transmembrane helix</keyword>
<dbReference type="AlphaFoldDB" id="A0ABD7STG6"/>
<feature type="transmembrane region" description="Helical" evidence="1">
    <location>
        <begin position="17"/>
        <end position="37"/>
    </location>
</feature>
<gene>
    <name evidence="2" type="ORF">FXF03_02235</name>
</gene>
<proteinExistence type="predicted"/>
<name>A0ABD7STG6_VIBCL</name>
<keyword evidence="1" id="KW-0812">Transmembrane</keyword>
<dbReference type="RefSeq" id="WP_148521561.1">
    <property type="nucleotide sequence ID" value="NZ_VSIJ01000005.1"/>
</dbReference>
<reference evidence="2 3" key="1">
    <citation type="submission" date="2019-06" db="EMBL/GenBank/DDBJ databases">
        <title>Vibrio cholerae phylogeny based on whole-genome sequencing reveals genetic diversity and population strucutre.</title>
        <authorList>
            <person name="Zhiqiu Y."/>
            <person name="Bin L."/>
            <person name="Lingyan J."/>
        </authorList>
    </citation>
    <scope>NUCLEOTIDE SEQUENCE [LARGE SCALE GENOMIC DNA]</scope>
    <source>
        <strain evidence="2 3">N2814</strain>
    </source>
</reference>
<evidence type="ECO:0000256" key="1">
    <source>
        <dbReference type="SAM" id="Phobius"/>
    </source>
</evidence>